<name>A0A3N0WYN2_9FLAO</name>
<dbReference type="InterPro" id="IPR024975">
    <property type="entry name" value="NOV_C"/>
</dbReference>
<proteinExistence type="predicted"/>
<comment type="caution">
    <text evidence="2">The sequence shown here is derived from an EMBL/GenBank/DDBJ whole genome shotgun (WGS) entry which is preliminary data.</text>
</comment>
<organism evidence="2 3">
    <name type="scientific">Kaistella daneshvariae</name>
    <dbReference type="NCBI Taxonomy" id="2487074"/>
    <lineage>
        <taxon>Bacteria</taxon>
        <taxon>Pseudomonadati</taxon>
        <taxon>Bacteroidota</taxon>
        <taxon>Flavobacteriia</taxon>
        <taxon>Flavobacteriales</taxon>
        <taxon>Weeksellaceae</taxon>
        <taxon>Chryseobacterium group</taxon>
        <taxon>Kaistella</taxon>
    </lineage>
</organism>
<accession>A0A3N0WYN2</accession>
<sequence>MKNITLNELHLIHELSNRDYVNNSMAYNSSLREREEFKAIKKKLKAIAEGYKNKYNDEFGSFTTSASSGNPIKFNKAKLNRVWSGIFKGANNKQYAAQISFVVDEKNKALDIGFFFGRAASRGKSPDLNRLLYLGNGLSNAIKENPLFKQQYDNLIDFGFKSTTNQGEIDSELWLDHIQVNPQNSQLVYKLYANTNGIIEIETITLYVNMLMFLMTLIPSDENDIIITKKFYLTPEQRAKQTERKALIGLKGEEFILQQEILRLQKLNINHHKYLHHSSLISDHFGFDIQSCDDDYSVLYIEVKTTTRKKNNYKANEFHLSSNEYNFYLDNMSKYKLLRVYDIEGKPEFEEVDLGSATLYIDSYKIEI</sequence>
<dbReference type="Proteomes" id="UP000270224">
    <property type="component" value="Unassembled WGS sequence"/>
</dbReference>
<reference evidence="3" key="1">
    <citation type="submission" date="2018-11" db="EMBL/GenBank/DDBJ databases">
        <title>Proposal to divide the Flavobacteriaceae and reorganize its genera based on Amino Acid Identity values calculated from whole genome sequences.</title>
        <authorList>
            <person name="Nicholson A.C."/>
            <person name="Gulvik C.A."/>
            <person name="Whitney A.M."/>
            <person name="Humrighouse B.W."/>
            <person name="Bell M."/>
            <person name="Holmens B."/>
            <person name="Steigerwalt A."/>
            <person name="Villarma A."/>
            <person name="Sheth M."/>
            <person name="Batra D."/>
            <person name="Pryor J."/>
            <person name="Bernardet J.-F."/>
            <person name="Hugo C."/>
            <person name="Kampfer P."/>
            <person name="Newman J."/>
            <person name="Mcquiston J.R."/>
        </authorList>
    </citation>
    <scope>NUCLEOTIDE SEQUENCE [LARGE SCALE GENOMIC DNA]</scope>
    <source>
        <strain evidence="3">H3056</strain>
    </source>
</reference>
<dbReference type="AlphaFoldDB" id="A0A3N0WYN2"/>
<protein>
    <submittedName>
        <fullName evidence="2">DUF3883 domain-containing protein</fullName>
    </submittedName>
</protein>
<evidence type="ECO:0000259" key="1">
    <source>
        <dbReference type="Pfam" id="PF13020"/>
    </source>
</evidence>
<evidence type="ECO:0000313" key="3">
    <source>
        <dbReference type="Proteomes" id="UP000270224"/>
    </source>
</evidence>
<dbReference type="OrthoDB" id="9781481at2"/>
<dbReference type="Pfam" id="PF13020">
    <property type="entry name" value="NOV_C"/>
    <property type="match status" value="1"/>
</dbReference>
<feature type="domain" description="Protein NO VEIN C-terminal" evidence="1">
    <location>
        <begin position="264"/>
        <end position="350"/>
    </location>
</feature>
<evidence type="ECO:0000313" key="2">
    <source>
        <dbReference type="EMBL" id="ROI10075.1"/>
    </source>
</evidence>
<dbReference type="EMBL" id="RJUG01000002">
    <property type="protein sequence ID" value="ROI10075.1"/>
    <property type="molecule type" value="Genomic_DNA"/>
</dbReference>
<gene>
    <name evidence="2" type="ORF">EGI11_04825</name>
</gene>